<comment type="caution">
    <text evidence="1">The sequence shown here is derived from an EMBL/GenBank/DDBJ whole genome shotgun (WGS) entry which is preliminary data.</text>
</comment>
<dbReference type="EMBL" id="ALKK01000038">
    <property type="protein sequence ID" value="EJU17895.1"/>
    <property type="molecule type" value="Genomic_DNA"/>
</dbReference>
<accession>A0AAN4AT54</accession>
<evidence type="ECO:0000313" key="2">
    <source>
        <dbReference type="Proteomes" id="UP000003120"/>
    </source>
</evidence>
<organism evidence="1 2">
    <name type="scientific">Fusobacterium necrophorum subsp. funduliforme Fnf 1007</name>
    <dbReference type="NCBI Taxonomy" id="1161424"/>
    <lineage>
        <taxon>Bacteria</taxon>
        <taxon>Fusobacteriati</taxon>
        <taxon>Fusobacteriota</taxon>
        <taxon>Fusobacteriia</taxon>
        <taxon>Fusobacteriales</taxon>
        <taxon>Fusobacteriaceae</taxon>
        <taxon>Fusobacterium</taxon>
    </lineage>
</organism>
<name>A0AAN4AT54_9FUSO</name>
<sequence>MGAWNATIFGNDTSLDIKDEFFRRYNRGEEVSDIKSSLLTEDDDEDRFNVIFALAHCIWEVGELDDEFLNKVREIIFKQEDLKINEELGADSKFLKQRSKNLEKFLEKISTPKEKPKKRVAPPVPVESKYCSGAVMIFQYADAMWGAIISVGGDFYDKETYYRYLQTDIKMFSKPTMKDVLNAHIIDPSFHSKEYNSFRDPIFYHYFVYLISGYLTNAGTKKFEKYNDSTFEIIGYLADWGRCSSAIYNSFGYYKQKTAEKFKQCVIKELTKIYEENPDVRTEMTVAEIEKEFVSRKDIG</sequence>
<proteinExistence type="predicted"/>
<dbReference type="Proteomes" id="UP000003120">
    <property type="component" value="Unassembled WGS sequence"/>
</dbReference>
<reference evidence="1 2" key="1">
    <citation type="submission" date="2012-07" db="EMBL/GenBank/DDBJ databases">
        <authorList>
            <person name="Durkin A.S."/>
            <person name="McCorrison J."/>
            <person name="Torralba M."/>
            <person name="Gillis M."/>
            <person name="Methe B."/>
            <person name="Sutton G."/>
            <person name="Nelson K.E."/>
        </authorList>
    </citation>
    <scope>NUCLEOTIDE SEQUENCE [LARGE SCALE GENOMIC DNA]</scope>
    <source>
        <strain evidence="1 2">Fnf 1007</strain>
    </source>
</reference>
<gene>
    <name evidence="1" type="ORF">HMPREF1127_2054</name>
</gene>
<protein>
    <submittedName>
        <fullName evidence="1">PF14078 domain protein</fullName>
    </submittedName>
</protein>
<dbReference type="GeneID" id="75075652"/>
<dbReference type="RefSeq" id="WP_005961251.1">
    <property type="nucleotide sequence ID" value="NZ_ALKK01000038.1"/>
</dbReference>
<evidence type="ECO:0000313" key="1">
    <source>
        <dbReference type="EMBL" id="EJU17895.1"/>
    </source>
</evidence>
<dbReference type="AlphaFoldDB" id="A0AAN4AT54"/>